<feature type="domain" description="MCM AAA-lid" evidence="3">
    <location>
        <begin position="98"/>
        <end position="135"/>
    </location>
</feature>
<evidence type="ECO:0000256" key="2">
    <source>
        <dbReference type="ARBA" id="ARBA00022705"/>
    </source>
</evidence>
<dbReference type="InterPro" id="IPR031327">
    <property type="entry name" value="MCM"/>
</dbReference>
<evidence type="ECO:0000313" key="5">
    <source>
        <dbReference type="Proteomes" id="UP000027222"/>
    </source>
</evidence>
<dbReference type="GO" id="GO:0006271">
    <property type="term" value="P:DNA strand elongation involved in DNA replication"/>
    <property type="evidence" value="ECO:0007669"/>
    <property type="project" value="TreeGrafter"/>
</dbReference>
<gene>
    <name evidence="4" type="ORF">GALMADRAFT_144395</name>
</gene>
<dbReference type="AlphaFoldDB" id="A0A067STC9"/>
<dbReference type="GO" id="GO:0003697">
    <property type="term" value="F:single-stranded DNA binding"/>
    <property type="evidence" value="ECO:0007669"/>
    <property type="project" value="TreeGrafter"/>
</dbReference>
<name>A0A067STC9_GALM3</name>
<dbReference type="GO" id="GO:0005634">
    <property type="term" value="C:nucleus"/>
    <property type="evidence" value="ECO:0007669"/>
    <property type="project" value="TreeGrafter"/>
</dbReference>
<dbReference type="OrthoDB" id="10251574at2759"/>
<dbReference type="GO" id="GO:0000727">
    <property type="term" value="P:double-strand break repair via break-induced replication"/>
    <property type="evidence" value="ECO:0007669"/>
    <property type="project" value="TreeGrafter"/>
</dbReference>
<dbReference type="InterPro" id="IPR027417">
    <property type="entry name" value="P-loop_NTPase"/>
</dbReference>
<dbReference type="EMBL" id="KL142395">
    <property type="protein sequence ID" value="KDR70929.1"/>
    <property type="molecule type" value="Genomic_DNA"/>
</dbReference>
<reference evidence="5" key="1">
    <citation type="journal article" date="2014" name="Proc. Natl. Acad. Sci. U.S.A.">
        <title>Extensive sampling of basidiomycete genomes demonstrates inadequacy of the white-rot/brown-rot paradigm for wood decay fungi.</title>
        <authorList>
            <person name="Riley R."/>
            <person name="Salamov A.A."/>
            <person name="Brown D.W."/>
            <person name="Nagy L.G."/>
            <person name="Floudas D."/>
            <person name="Held B.W."/>
            <person name="Levasseur A."/>
            <person name="Lombard V."/>
            <person name="Morin E."/>
            <person name="Otillar R."/>
            <person name="Lindquist E.A."/>
            <person name="Sun H."/>
            <person name="LaButti K.M."/>
            <person name="Schmutz J."/>
            <person name="Jabbour D."/>
            <person name="Luo H."/>
            <person name="Baker S.E."/>
            <person name="Pisabarro A.G."/>
            <person name="Walton J.D."/>
            <person name="Blanchette R.A."/>
            <person name="Henrissat B."/>
            <person name="Martin F."/>
            <person name="Cullen D."/>
            <person name="Hibbett D.S."/>
            <person name="Grigoriev I.V."/>
        </authorList>
    </citation>
    <scope>NUCLEOTIDE SEQUENCE [LARGE SCALE GENOMIC DNA]</scope>
    <source>
        <strain evidence="5">CBS 339.88</strain>
    </source>
</reference>
<dbReference type="PANTHER" id="PTHR11630">
    <property type="entry name" value="DNA REPLICATION LICENSING FACTOR MCM FAMILY MEMBER"/>
    <property type="match status" value="1"/>
</dbReference>
<evidence type="ECO:0000259" key="3">
    <source>
        <dbReference type="Pfam" id="PF17855"/>
    </source>
</evidence>
<proteinExistence type="inferred from homology"/>
<comment type="similarity">
    <text evidence="1">Belongs to the MCM family.</text>
</comment>
<keyword evidence="5" id="KW-1185">Reference proteome</keyword>
<protein>
    <recommendedName>
        <fullName evidence="3">MCM AAA-lid domain-containing protein</fullName>
    </recommendedName>
</protein>
<dbReference type="GO" id="GO:0017116">
    <property type="term" value="F:single-stranded DNA helicase activity"/>
    <property type="evidence" value="ECO:0007669"/>
    <property type="project" value="TreeGrafter"/>
</dbReference>
<dbReference type="STRING" id="685588.A0A067STC9"/>
<evidence type="ECO:0000313" key="4">
    <source>
        <dbReference type="EMBL" id="KDR70929.1"/>
    </source>
</evidence>
<dbReference type="Proteomes" id="UP000027222">
    <property type="component" value="Unassembled WGS sequence"/>
</dbReference>
<dbReference type="PANTHER" id="PTHR11630:SF66">
    <property type="entry name" value="DNA REPLICATION LICENSING FACTOR MCM4"/>
    <property type="match status" value="1"/>
</dbReference>
<dbReference type="Gene3D" id="3.40.50.300">
    <property type="entry name" value="P-loop containing nucleotide triphosphate hydrolases"/>
    <property type="match status" value="1"/>
</dbReference>
<dbReference type="InterPro" id="IPR041562">
    <property type="entry name" value="MCM_lid"/>
</dbReference>
<dbReference type="GO" id="GO:0005524">
    <property type="term" value="F:ATP binding"/>
    <property type="evidence" value="ECO:0007669"/>
    <property type="project" value="InterPro"/>
</dbReference>
<dbReference type="Pfam" id="PF17855">
    <property type="entry name" value="MCM_lid"/>
    <property type="match status" value="1"/>
</dbReference>
<organism evidence="4 5">
    <name type="scientific">Galerina marginata (strain CBS 339.88)</name>
    <dbReference type="NCBI Taxonomy" id="685588"/>
    <lineage>
        <taxon>Eukaryota</taxon>
        <taxon>Fungi</taxon>
        <taxon>Dikarya</taxon>
        <taxon>Basidiomycota</taxon>
        <taxon>Agaricomycotina</taxon>
        <taxon>Agaricomycetes</taxon>
        <taxon>Agaricomycetidae</taxon>
        <taxon>Agaricales</taxon>
        <taxon>Agaricineae</taxon>
        <taxon>Strophariaceae</taxon>
        <taxon>Galerina</taxon>
    </lineage>
</organism>
<sequence>MAQDLTRLQAEALHLWPFRLLPRRKHLKGASRCPPIVLRTLILSTFLHDTLDRKLAQHLVGLYLEDAPAAEVVDFLPVQELSAYIDYARSKSTQSSLKRQRKAHYRLSEAHARMRFSDFVELGDVKEASRLMREAIRTSAMDPRTGKIDMGLLNTGMGTGQRKMRGGMRKEILNPRRGDIHSSLSITPTNCLSVSSCTPCPNVNAPVA</sequence>
<dbReference type="GO" id="GO:0042555">
    <property type="term" value="C:MCM complex"/>
    <property type="evidence" value="ECO:0007669"/>
    <property type="project" value="TreeGrafter"/>
</dbReference>
<dbReference type="GO" id="GO:1902975">
    <property type="term" value="P:mitotic DNA replication initiation"/>
    <property type="evidence" value="ECO:0007669"/>
    <property type="project" value="TreeGrafter"/>
</dbReference>
<accession>A0A067STC9</accession>
<dbReference type="HOGENOM" id="CLU_1320975_0_0_1"/>
<keyword evidence="2" id="KW-0235">DNA replication</keyword>
<evidence type="ECO:0000256" key="1">
    <source>
        <dbReference type="ARBA" id="ARBA00008010"/>
    </source>
</evidence>